<dbReference type="GO" id="GO:0003697">
    <property type="term" value="F:single-stranded DNA binding"/>
    <property type="evidence" value="ECO:0007669"/>
    <property type="project" value="InterPro"/>
</dbReference>
<keyword evidence="4" id="KW-1185">Reference proteome</keyword>
<accession>D1BXN0</accession>
<organism evidence="3 4">
    <name type="scientific">Xylanimonas cellulosilytica (strain DSM 15894 / JCM 12276 / CECT 5975 / KCTC 9989 / LMG 20990 / NBRC 107835 / XIL07)</name>
    <dbReference type="NCBI Taxonomy" id="446471"/>
    <lineage>
        <taxon>Bacteria</taxon>
        <taxon>Bacillati</taxon>
        <taxon>Actinomycetota</taxon>
        <taxon>Actinomycetes</taxon>
        <taxon>Micrococcales</taxon>
        <taxon>Promicromonosporaceae</taxon>
        <taxon>Xylanimonas</taxon>
    </lineage>
</organism>
<dbReference type="AlphaFoldDB" id="D1BXN0"/>
<evidence type="ECO:0000313" key="4">
    <source>
        <dbReference type="Proteomes" id="UP000002255"/>
    </source>
</evidence>
<dbReference type="KEGG" id="xce:Xcel_0802"/>
<gene>
    <name evidence="3" type="ordered locus">Xcel_0802</name>
</gene>
<dbReference type="STRING" id="446471.Xcel_0802"/>
<dbReference type="Pfam" id="PF08401">
    <property type="entry name" value="ArdcN"/>
    <property type="match status" value="1"/>
</dbReference>
<evidence type="ECO:0000256" key="1">
    <source>
        <dbReference type="SAM" id="MobiDB-lite"/>
    </source>
</evidence>
<reference evidence="4" key="1">
    <citation type="submission" date="2009-11" db="EMBL/GenBank/DDBJ databases">
        <title>The complete chromosome of Xylanimonas cellulosilytica DSM 15894.</title>
        <authorList>
            <consortium name="US DOE Joint Genome Institute (JGI-PGF)"/>
            <person name="Lucas S."/>
            <person name="Copeland A."/>
            <person name="Lapidus A."/>
            <person name="Glavina del Rio T."/>
            <person name="Dalin E."/>
            <person name="Tice H."/>
            <person name="Bruce D."/>
            <person name="Goodwin L."/>
            <person name="Pitluck S."/>
            <person name="Kyrpides N."/>
            <person name="Mavromatis K."/>
            <person name="Ivanova N."/>
            <person name="Mikhailova N."/>
            <person name="Foster B."/>
            <person name="Clum A."/>
            <person name="Brettin T."/>
            <person name="Detter J.C."/>
            <person name="Han C."/>
            <person name="Larimer F."/>
            <person name="Land M."/>
            <person name="Hauser L."/>
            <person name="Markowitz V."/>
            <person name="Cheng J.F."/>
            <person name="Hugenholtz P."/>
            <person name="Woyke T."/>
            <person name="Wu D."/>
            <person name="Gehrich-Schroeter G."/>
            <person name="Schneider S."/>
            <person name="Pukall S.R."/>
            <person name="Klenk H.P."/>
            <person name="Eisen J.A."/>
        </authorList>
    </citation>
    <scope>NUCLEOTIDE SEQUENCE [LARGE SCALE GENOMIC DNA]</scope>
    <source>
        <strain evidence="4">DSM 15894 / CECT 5975 / LMG 20990 / XIL07</strain>
    </source>
</reference>
<evidence type="ECO:0000313" key="3">
    <source>
        <dbReference type="EMBL" id="ACZ29840.1"/>
    </source>
</evidence>
<dbReference type="InterPro" id="IPR013610">
    <property type="entry name" value="ArdC_N"/>
</dbReference>
<feature type="compositionally biased region" description="Low complexity" evidence="1">
    <location>
        <begin position="332"/>
        <end position="344"/>
    </location>
</feature>
<feature type="region of interest" description="Disordered" evidence="1">
    <location>
        <begin position="313"/>
        <end position="344"/>
    </location>
</feature>
<sequence length="344" mass="37359">MDAKQFAEREARIEALQAKLSDSVAALVTGEDWQRAIAFASRFRSRSFANSLLIYVQSQEAFEAGRMPTPTPQFVAGYHQWLSLGRHVIKGQAGFMIFAPVTARFATSLDGDTRRLAPAEPAHTDETVESRHLRGKFRPTYVWPAELTEGDPLPLQPMPQLLVGEAPAGLWDGVADQIRDLGFEVRDVPNAAAIGGANGLTHFGERWVAVREDMDSLARLKSLIHERAHASLHQIGDPDVPAHRGIAEVEAEAVAQMVLDAHGADSSAYTVPYVASWATSVPGRDPIQVIASTAERVRKTAVGILDHLDTLQVPSGDPPGLHRYPAQRPERTAPTAAPALAVTR</sequence>
<dbReference type="RefSeq" id="WP_012877582.1">
    <property type="nucleotide sequence ID" value="NC_013530.1"/>
</dbReference>
<dbReference type="eggNOG" id="COG2856">
    <property type="taxonomic scope" value="Bacteria"/>
</dbReference>
<dbReference type="HOGENOM" id="CLU_012069_0_1_11"/>
<name>D1BXN0_XYLCX</name>
<dbReference type="Proteomes" id="UP000002255">
    <property type="component" value="Chromosome"/>
</dbReference>
<reference evidence="3 4" key="2">
    <citation type="journal article" date="2010" name="Stand. Genomic Sci.">
        <title>Complete genome sequence of Xylanimonas cellulosilytica type strain (XIL07).</title>
        <authorList>
            <person name="Foster B."/>
            <person name="Pukall R."/>
            <person name="Abt B."/>
            <person name="Nolan M."/>
            <person name="Glavina Del Rio T."/>
            <person name="Chen F."/>
            <person name="Lucas S."/>
            <person name="Tice H."/>
            <person name="Pitluck S."/>
            <person name="Cheng J.-F."/>
            <person name="Chertkov O."/>
            <person name="Brettin T."/>
            <person name="Han C."/>
            <person name="Detter J.C."/>
            <person name="Bruce D."/>
            <person name="Goodwin L."/>
            <person name="Ivanova N."/>
            <person name="Mavromatis K."/>
            <person name="Pati A."/>
            <person name="Mikhailova N."/>
            <person name="Chen A."/>
            <person name="Palaniappan K."/>
            <person name="Land M."/>
            <person name="Hauser L."/>
            <person name="Chang Y.-J."/>
            <person name="Jeffries C.D."/>
            <person name="Chain P."/>
            <person name="Rohde M."/>
            <person name="Goeker M."/>
            <person name="Bristow J."/>
            <person name="Eisen J.A."/>
            <person name="Markowitz V."/>
            <person name="Hugenholtz P."/>
            <person name="Kyrpides N.C."/>
            <person name="Klenk H.-P."/>
            <person name="Lapidus A."/>
        </authorList>
    </citation>
    <scope>NUCLEOTIDE SEQUENCE [LARGE SCALE GENOMIC DNA]</scope>
    <source>
        <strain evidence="4">DSM 15894 / CECT 5975 / LMG 20990 / XIL07</strain>
    </source>
</reference>
<proteinExistence type="predicted"/>
<dbReference type="OrthoDB" id="7605626at2"/>
<evidence type="ECO:0000259" key="2">
    <source>
        <dbReference type="Pfam" id="PF08401"/>
    </source>
</evidence>
<dbReference type="EMBL" id="CP001821">
    <property type="protein sequence ID" value="ACZ29840.1"/>
    <property type="molecule type" value="Genomic_DNA"/>
</dbReference>
<feature type="domain" description="N-terminal" evidence="2">
    <location>
        <begin position="33"/>
        <end position="102"/>
    </location>
</feature>
<protein>
    <recommendedName>
        <fullName evidence="2">N-terminal domain-containing protein</fullName>
    </recommendedName>
</protein>